<accession>A0A6C0LNA7</accession>
<dbReference type="AlphaFoldDB" id="A0A6C0LNA7"/>
<name>A0A6C0LNA7_9ZZZZ</name>
<sequence length="58" mass="6445">MAKMVVKLNFLILKIATRAAAIEPSKPMKATIIMIKLIKHQSLPTVPKNKSTSLFIII</sequence>
<evidence type="ECO:0000313" key="1">
    <source>
        <dbReference type="EMBL" id="QHU32406.1"/>
    </source>
</evidence>
<proteinExistence type="predicted"/>
<reference evidence="1" key="1">
    <citation type="journal article" date="2020" name="Nature">
        <title>Giant virus diversity and host interactions through global metagenomics.</title>
        <authorList>
            <person name="Schulz F."/>
            <person name="Roux S."/>
            <person name="Paez-Espino D."/>
            <person name="Jungbluth S."/>
            <person name="Walsh D.A."/>
            <person name="Denef V.J."/>
            <person name="McMahon K.D."/>
            <person name="Konstantinidis K.T."/>
            <person name="Eloe-Fadrosh E.A."/>
            <person name="Kyrpides N.C."/>
            <person name="Woyke T."/>
        </authorList>
    </citation>
    <scope>NUCLEOTIDE SEQUENCE</scope>
    <source>
        <strain evidence="1">GVMAG-M-3300027969-2</strain>
    </source>
</reference>
<organism evidence="1">
    <name type="scientific">viral metagenome</name>
    <dbReference type="NCBI Taxonomy" id="1070528"/>
    <lineage>
        <taxon>unclassified sequences</taxon>
        <taxon>metagenomes</taxon>
        <taxon>organismal metagenomes</taxon>
    </lineage>
</organism>
<dbReference type="EMBL" id="MN740540">
    <property type="protein sequence ID" value="QHU32406.1"/>
    <property type="molecule type" value="Genomic_DNA"/>
</dbReference>
<protein>
    <submittedName>
        <fullName evidence="1">Uncharacterized protein</fullName>
    </submittedName>
</protein>